<accession>A0A803Q216</accession>
<organism evidence="1 2">
    <name type="scientific">Cannabis sativa</name>
    <name type="common">Hemp</name>
    <name type="synonym">Marijuana</name>
    <dbReference type="NCBI Taxonomy" id="3483"/>
    <lineage>
        <taxon>Eukaryota</taxon>
        <taxon>Viridiplantae</taxon>
        <taxon>Streptophyta</taxon>
        <taxon>Embryophyta</taxon>
        <taxon>Tracheophyta</taxon>
        <taxon>Spermatophyta</taxon>
        <taxon>Magnoliopsida</taxon>
        <taxon>eudicotyledons</taxon>
        <taxon>Gunneridae</taxon>
        <taxon>Pentapetalae</taxon>
        <taxon>rosids</taxon>
        <taxon>fabids</taxon>
        <taxon>Rosales</taxon>
        <taxon>Cannabaceae</taxon>
        <taxon>Cannabis</taxon>
    </lineage>
</organism>
<reference evidence="1" key="1">
    <citation type="submission" date="2018-11" db="EMBL/GenBank/DDBJ databases">
        <authorList>
            <person name="Grassa J C."/>
        </authorList>
    </citation>
    <scope>NUCLEOTIDE SEQUENCE [LARGE SCALE GENOMIC DNA]</scope>
</reference>
<keyword evidence="2" id="KW-1185">Reference proteome</keyword>
<evidence type="ECO:0000313" key="1">
    <source>
        <dbReference type="EnsemblPlants" id="cds.evm.model.07.1282"/>
    </source>
</evidence>
<proteinExistence type="predicted"/>
<dbReference type="AlphaFoldDB" id="A0A803Q216"/>
<sequence>SLEEQVCNGSQILYEVAYAQMRANVLNFKRILQECTWCRRLCAGFGVIRL</sequence>
<dbReference type="Gramene" id="evm.model.07.1282">
    <property type="protein sequence ID" value="cds.evm.model.07.1282"/>
    <property type="gene ID" value="evm.TU.07.1282"/>
</dbReference>
<dbReference type="EMBL" id="UZAU01000660">
    <property type="status" value="NOT_ANNOTATED_CDS"/>
    <property type="molecule type" value="Genomic_DNA"/>
</dbReference>
<reference evidence="1" key="2">
    <citation type="submission" date="2021-03" db="UniProtKB">
        <authorList>
            <consortium name="EnsemblPlants"/>
        </authorList>
    </citation>
    <scope>IDENTIFICATION</scope>
</reference>
<name>A0A803Q216_CANSA</name>
<dbReference type="Proteomes" id="UP000596661">
    <property type="component" value="Chromosome 7"/>
</dbReference>
<protein>
    <submittedName>
        <fullName evidence="1">Uncharacterized protein</fullName>
    </submittedName>
</protein>
<dbReference type="EnsemblPlants" id="evm.model.07.1282">
    <property type="protein sequence ID" value="cds.evm.model.07.1282"/>
    <property type="gene ID" value="evm.TU.07.1282"/>
</dbReference>
<evidence type="ECO:0000313" key="2">
    <source>
        <dbReference type="Proteomes" id="UP000596661"/>
    </source>
</evidence>